<reference evidence="1 2" key="1">
    <citation type="submission" date="2019-08" db="EMBL/GenBank/DDBJ databases">
        <title>Draft genome sequences of two oriental melons (Cucumis melo L. var makuwa).</title>
        <authorList>
            <person name="Kwon S.-Y."/>
        </authorList>
    </citation>
    <scope>NUCLEOTIDE SEQUENCE [LARGE SCALE GENOMIC DNA]</scope>
    <source>
        <strain evidence="2">cv. Chang Bougi</strain>
        <tissue evidence="1">Leaf</tissue>
    </source>
</reference>
<sequence length="156" mass="17990">MLVFSNTTGTSESNRSLTVSPFLVGGFGFVRPQRSLFFANALSGERFAKGKRRTLTNSFLIWKVMKKLSKEEETRCLSLLDYDYGDYVDESMREDEEWTEVQLEKVEKYVDIDAHLVCTPLRLVYLLVVADDDLIPPHLELLESRVRFSVLLTIPF</sequence>
<evidence type="ECO:0000313" key="2">
    <source>
        <dbReference type="Proteomes" id="UP000321947"/>
    </source>
</evidence>
<evidence type="ECO:0000313" key="1">
    <source>
        <dbReference type="EMBL" id="TYJ99646.1"/>
    </source>
</evidence>
<organism evidence="1 2">
    <name type="scientific">Cucumis melo var. makuwa</name>
    <name type="common">Oriental melon</name>
    <dbReference type="NCBI Taxonomy" id="1194695"/>
    <lineage>
        <taxon>Eukaryota</taxon>
        <taxon>Viridiplantae</taxon>
        <taxon>Streptophyta</taxon>
        <taxon>Embryophyta</taxon>
        <taxon>Tracheophyta</taxon>
        <taxon>Spermatophyta</taxon>
        <taxon>Magnoliopsida</taxon>
        <taxon>eudicotyledons</taxon>
        <taxon>Gunneridae</taxon>
        <taxon>Pentapetalae</taxon>
        <taxon>rosids</taxon>
        <taxon>fabids</taxon>
        <taxon>Cucurbitales</taxon>
        <taxon>Cucurbitaceae</taxon>
        <taxon>Benincaseae</taxon>
        <taxon>Cucumis</taxon>
    </lineage>
</organism>
<dbReference type="EMBL" id="SSTD01017617">
    <property type="protein sequence ID" value="TYJ99646.1"/>
    <property type="molecule type" value="Genomic_DNA"/>
</dbReference>
<protein>
    <submittedName>
        <fullName evidence="1">DEFECTIVE IN EXINE FORMATION 1 family protein</fullName>
    </submittedName>
</protein>
<name>A0A5D3BKH9_CUCMM</name>
<accession>A0A5D3BKH9</accession>
<comment type="caution">
    <text evidence="1">The sequence shown here is derived from an EMBL/GenBank/DDBJ whole genome shotgun (WGS) entry which is preliminary data.</text>
</comment>
<dbReference type="AlphaFoldDB" id="A0A5D3BKH9"/>
<gene>
    <name evidence="1" type="ORF">E5676_scaffold562G00220</name>
</gene>
<dbReference type="Proteomes" id="UP000321947">
    <property type="component" value="Unassembled WGS sequence"/>
</dbReference>
<proteinExistence type="predicted"/>